<protein>
    <submittedName>
        <fullName evidence="1">Uncharacterized protein</fullName>
    </submittedName>
</protein>
<accession>A0A4V2KCB0</accession>
<organism evidence="1 2">
    <name type="scientific">Stutzerimonas kirkiae</name>
    <dbReference type="NCBI Taxonomy" id="2211392"/>
    <lineage>
        <taxon>Bacteria</taxon>
        <taxon>Pseudomonadati</taxon>
        <taxon>Pseudomonadota</taxon>
        <taxon>Gammaproteobacteria</taxon>
        <taxon>Pseudomonadales</taxon>
        <taxon>Pseudomonadaceae</taxon>
        <taxon>Stutzerimonas</taxon>
    </lineage>
</organism>
<dbReference type="RefSeq" id="WP_131185103.1">
    <property type="nucleotide sequence ID" value="NZ_QJUO01000021.1"/>
</dbReference>
<sequence>MRFFVFAWLRQVRSAGRNLKSVLLVCAEGSSTAEYYRKRSLHEDGFRIASSLVHDRSEQWLDTLVKDADRHGVHEVWLCLPLSEGGGVRSIMYALRHRTVAVRFFPEWGDLPLLNHRVSNIAGLYSLDLSCSPMDGPPRVIKRMEGRRQKLSATPDLSGTVLPLCFIPNSALKSAPPFKSVMPKASACVGLPA</sequence>
<dbReference type="AlphaFoldDB" id="A0A4V2KCB0"/>
<dbReference type="EMBL" id="QJUP01000022">
    <property type="protein sequence ID" value="TBU92869.1"/>
    <property type="molecule type" value="Genomic_DNA"/>
</dbReference>
<proteinExistence type="predicted"/>
<comment type="caution">
    <text evidence="1">The sequence shown here is derived from an EMBL/GenBank/DDBJ whole genome shotgun (WGS) entry which is preliminary data.</text>
</comment>
<keyword evidence="2" id="KW-1185">Reference proteome</keyword>
<reference evidence="1 2" key="1">
    <citation type="submission" date="2018-06" db="EMBL/GenBank/DDBJ databases">
        <title>Three novel Pseudomonas species isolated from symptomatic oak.</title>
        <authorList>
            <person name="Bueno-Gonzalez V."/>
            <person name="Brady C."/>
        </authorList>
    </citation>
    <scope>NUCLEOTIDE SEQUENCE [LARGE SCALE GENOMIC DNA]</scope>
    <source>
        <strain evidence="1 2">P17C</strain>
    </source>
</reference>
<dbReference type="Proteomes" id="UP000292639">
    <property type="component" value="Unassembled WGS sequence"/>
</dbReference>
<name>A0A4V2KCB0_9GAMM</name>
<dbReference type="Pfam" id="PF13727">
    <property type="entry name" value="CoA_binding_3"/>
    <property type="match status" value="1"/>
</dbReference>
<gene>
    <name evidence="1" type="ORF">DNJ96_14775</name>
</gene>
<evidence type="ECO:0000313" key="1">
    <source>
        <dbReference type="EMBL" id="TBU92869.1"/>
    </source>
</evidence>
<evidence type="ECO:0000313" key="2">
    <source>
        <dbReference type="Proteomes" id="UP000292639"/>
    </source>
</evidence>